<evidence type="ECO:0000313" key="2">
    <source>
        <dbReference type="EMBL" id="RUS91073.1"/>
    </source>
</evidence>
<dbReference type="AlphaFoldDB" id="A0A433UBG6"/>
<dbReference type="Proteomes" id="UP000271974">
    <property type="component" value="Unassembled WGS sequence"/>
</dbReference>
<reference evidence="2 3" key="1">
    <citation type="submission" date="2019-01" db="EMBL/GenBank/DDBJ databases">
        <title>A draft genome assembly of the solar-powered sea slug Elysia chlorotica.</title>
        <authorList>
            <person name="Cai H."/>
            <person name="Li Q."/>
            <person name="Fang X."/>
            <person name="Li J."/>
            <person name="Curtis N.E."/>
            <person name="Altenburger A."/>
            <person name="Shibata T."/>
            <person name="Feng M."/>
            <person name="Maeda T."/>
            <person name="Schwartz J.A."/>
            <person name="Shigenobu S."/>
            <person name="Lundholm N."/>
            <person name="Nishiyama T."/>
            <person name="Yang H."/>
            <person name="Hasebe M."/>
            <person name="Li S."/>
            <person name="Pierce S.K."/>
            <person name="Wang J."/>
        </authorList>
    </citation>
    <scope>NUCLEOTIDE SEQUENCE [LARGE SCALE GENOMIC DNA]</scope>
    <source>
        <strain evidence="2">EC2010</strain>
        <tissue evidence="2">Whole organism of an adult</tissue>
    </source>
</reference>
<keyword evidence="1" id="KW-0812">Transmembrane</keyword>
<dbReference type="EMBL" id="RQTK01000019">
    <property type="protein sequence ID" value="RUS91073.1"/>
    <property type="molecule type" value="Genomic_DNA"/>
</dbReference>
<dbReference type="OrthoDB" id="406981at2759"/>
<gene>
    <name evidence="2" type="ORF">EGW08_001201</name>
</gene>
<feature type="non-terminal residue" evidence="2">
    <location>
        <position position="172"/>
    </location>
</feature>
<sequence length="172" mass="19090">MITVTKLWPGVGGISPSPHKPRLTSSILLACASLLILVLGIGSFIHTSSQTPSAQDKRSLAQLAQDSGISMENVVFWNRLGVHMADSTFLMPDRDGIPLSDVQAYRSNLLIRRSHPRRDVQLQPYRFNYNKSDVLVLLHIQKTGGSNWENHMAVNLMTEPPPKCRAMPDAPH</sequence>
<name>A0A433UBG6_ELYCH</name>
<organism evidence="2 3">
    <name type="scientific">Elysia chlorotica</name>
    <name type="common">Eastern emerald elysia</name>
    <name type="synonym">Sea slug</name>
    <dbReference type="NCBI Taxonomy" id="188477"/>
    <lineage>
        <taxon>Eukaryota</taxon>
        <taxon>Metazoa</taxon>
        <taxon>Spiralia</taxon>
        <taxon>Lophotrochozoa</taxon>
        <taxon>Mollusca</taxon>
        <taxon>Gastropoda</taxon>
        <taxon>Heterobranchia</taxon>
        <taxon>Euthyneura</taxon>
        <taxon>Panpulmonata</taxon>
        <taxon>Sacoglossa</taxon>
        <taxon>Placobranchoidea</taxon>
        <taxon>Plakobranchidae</taxon>
        <taxon>Elysia</taxon>
    </lineage>
</organism>
<comment type="caution">
    <text evidence="2">The sequence shown here is derived from an EMBL/GenBank/DDBJ whole genome shotgun (WGS) entry which is preliminary data.</text>
</comment>
<evidence type="ECO:0000313" key="3">
    <source>
        <dbReference type="Proteomes" id="UP000271974"/>
    </source>
</evidence>
<accession>A0A433UBG6</accession>
<feature type="transmembrane region" description="Helical" evidence="1">
    <location>
        <begin position="27"/>
        <end position="45"/>
    </location>
</feature>
<keyword evidence="1" id="KW-0472">Membrane</keyword>
<evidence type="ECO:0000256" key="1">
    <source>
        <dbReference type="SAM" id="Phobius"/>
    </source>
</evidence>
<keyword evidence="1" id="KW-1133">Transmembrane helix</keyword>
<proteinExistence type="predicted"/>
<protein>
    <submittedName>
        <fullName evidence="2">Uncharacterized protein</fullName>
    </submittedName>
</protein>
<keyword evidence="3" id="KW-1185">Reference proteome</keyword>